<comment type="subcellular location">
    <subcellularLocation>
        <location evidence="1">Membrane</location>
        <topology evidence="1">Multi-pass membrane protein</topology>
    </subcellularLocation>
</comment>
<reference evidence="8 9" key="1">
    <citation type="submission" date="2019-01" db="EMBL/GenBank/DDBJ databases">
        <title>Geovibrio thiophilus DSM 11263, complete genome.</title>
        <authorList>
            <person name="Spring S."/>
            <person name="Bunk B."/>
            <person name="Sproer C."/>
        </authorList>
    </citation>
    <scope>NUCLEOTIDE SEQUENCE [LARGE SCALE GENOMIC DNA]</scope>
    <source>
        <strain evidence="8 9">DSM 11263</strain>
    </source>
</reference>
<evidence type="ECO:0000256" key="5">
    <source>
        <dbReference type="ARBA" id="ARBA00022989"/>
    </source>
</evidence>
<dbReference type="EMBL" id="CP035108">
    <property type="protein sequence ID" value="QAR33298.1"/>
    <property type="molecule type" value="Genomic_DNA"/>
</dbReference>
<dbReference type="GO" id="GO:0043190">
    <property type="term" value="C:ATP-binding cassette (ABC) transporter complex"/>
    <property type="evidence" value="ECO:0007669"/>
    <property type="project" value="InterPro"/>
</dbReference>
<dbReference type="PANTHER" id="PTHR30188">
    <property type="entry name" value="ABC TRANSPORTER PERMEASE PROTEIN-RELATED"/>
    <property type="match status" value="1"/>
</dbReference>
<dbReference type="GO" id="GO:0005548">
    <property type="term" value="F:phospholipid transporter activity"/>
    <property type="evidence" value="ECO:0007669"/>
    <property type="project" value="TreeGrafter"/>
</dbReference>
<evidence type="ECO:0000256" key="3">
    <source>
        <dbReference type="ARBA" id="ARBA00022448"/>
    </source>
</evidence>
<proteinExistence type="inferred from homology"/>
<feature type="transmembrane region" description="Helical" evidence="7">
    <location>
        <begin position="232"/>
        <end position="251"/>
    </location>
</feature>
<keyword evidence="9" id="KW-1185">Reference proteome</keyword>
<evidence type="ECO:0000256" key="7">
    <source>
        <dbReference type="RuleBase" id="RU362044"/>
    </source>
</evidence>
<dbReference type="NCBIfam" id="TIGR00056">
    <property type="entry name" value="MlaE family lipid ABC transporter permease subunit"/>
    <property type="match status" value="1"/>
</dbReference>
<evidence type="ECO:0000313" key="9">
    <source>
        <dbReference type="Proteomes" id="UP000287502"/>
    </source>
</evidence>
<keyword evidence="5 7" id="KW-1133">Transmembrane helix</keyword>
<evidence type="ECO:0000256" key="1">
    <source>
        <dbReference type="ARBA" id="ARBA00004141"/>
    </source>
</evidence>
<evidence type="ECO:0000256" key="6">
    <source>
        <dbReference type="ARBA" id="ARBA00023136"/>
    </source>
</evidence>
<feature type="transmembrane region" description="Helical" evidence="7">
    <location>
        <begin position="200"/>
        <end position="220"/>
    </location>
</feature>
<dbReference type="InterPro" id="IPR003453">
    <property type="entry name" value="ABC_MlaE_roteobac"/>
</dbReference>
<name>A0A410JZ47_9BACT</name>
<evidence type="ECO:0000313" key="8">
    <source>
        <dbReference type="EMBL" id="QAR33298.1"/>
    </source>
</evidence>
<keyword evidence="6 7" id="KW-0472">Membrane</keyword>
<dbReference type="PANTHER" id="PTHR30188:SF4">
    <property type="entry name" value="PROTEIN TRIGALACTOSYLDIACYLGLYCEROL 1, CHLOROPLASTIC"/>
    <property type="match status" value="1"/>
</dbReference>
<sequence>MNGLLAFIGRPFTVMSVGAGRLSLLLWETLRVAFMPPYRFSLFIKQVEFIGVNSLSVIILTGSFTGMVFAFQSYIGFSKFGAEYLVGTVVTLGMARELGPVLSAIMVAARAGSAITAEIGTMKVTEQIDALSSLAVDPVQYLFVPRILAGVFVMPLLNAVAVFCGTIGGVFVGVSILGINKTLYLDNMYRYIDLSDFMNGMIKSVVFGLLVTLVGCYKGYYTSGGAEGVGKATTESVVLACILILVFDYILTAFMF</sequence>
<evidence type="ECO:0000256" key="4">
    <source>
        <dbReference type="ARBA" id="ARBA00022692"/>
    </source>
</evidence>
<dbReference type="OrthoDB" id="9806241at2"/>
<comment type="similarity">
    <text evidence="2 7">Belongs to the MlaE permease family.</text>
</comment>
<gene>
    <name evidence="8" type="ORF">EP073_07760</name>
</gene>
<dbReference type="AlphaFoldDB" id="A0A410JZ47"/>
<keyword evidence="4 7" id="KW-0812">Transmembrane</keyword>
<keyword evidence="3" id="KW-0813">Transport</keyword>
<dbReference type="Pfam" id="PF02405">
    <property type="entry name" value="MlaE"/>
    <property type="match status" value="1"/>
</dbReference>
<protein>
    <submittedName>
        <fullName evidence="8">ABC transporter permease</fullName>
    </submittedName>
</protein>
<dbReference type="RefSeq" id="WP_128466584.1">
    <property type="nucleotide sequence ID" value="NZ_CP035108.1"/>
</dbReference>
<dbReference type="KEGG" id="gtl:EP073_07760"/>
<evidence type="ECO:0000256" key="2">
    <source>
        <dbReference type="ARBA" id="ARBA00007556"/>
    </source>
</evidence>
<dbReference type="InterPro" id="IPR030802">
    <property type="entry name" value="Permease_MalE"/>
</dbReference>
<feature type="transmembrane region" description="Helical" evidence="7">
    <location>
        <begin position="147"/>
        <end position="179"/>
    </location>
</feature>
<organism evidence="8 9">
    <name type="scientific">Geovibrio thiophilus</name>
    <dbReference type="NCBI Taxonomy" id="139438"/>
    <lineage>
        <taxon>Bacteria</taxon>
        <taxon>Pseudomonadati</taxon>
        <taxon>Deferribacterota</taxon>
        <taxon>Deferribacteres</taxon>
        <taxon>Deferribacterales</taxon>
        <taxon>Geovibrionaceae</taxon>
        <taxon>Geovibrio</taxon>
    </lineage>
</organism>
<accession>A0A410JZ47</accession>
<comment type="caution">
    <text evidence="7">Lacks conserved residue(s) required for the propagation of feature annotation.</text>
</comment>
<feature type="transmembrane region" description="Helical" evidence="7">
    <location>
        <begin position="55"/>
        <end position="75"/>
    </location>
</feature>
<dbReference type="Proteomes" id="UP000287502">
    <property type="component" value="Chromosome"/>
</dbReference>